<evidence type="ECO:0000313" key="2">
    <source>
        <dbReference type="EMBL" id="GBP35105.1"/>
    </source>
</evidence>
<accession>A0A4C1VBX1</accession>
<keyword evidence="1" id="KW-0732">Signal</keyword>
<dbReference type="EMBL" id="BGZK01000299">
    <property type="protein sequence ID" value="GBP35105.1"/>
    <property type="molecule type" value="Genomic_DNA"/>
</dbReference>
<keyword evidence="3" id="KW-1185">Reference proteome</keyword>
<gene>
    <name evidence="2" type="ORF">EVAR_28303_1</name>
</gene>
<reference evidence="2 3" key="1">
    <citation type="journal article" date="2019" name="Commun. Biol.">
        <title>The bagworm genome reveals a unique fibroin gene that provides high tensile strength.</title>
        <authorList>
            <person name="Kono N."/>
            <person name="Nakamura H."/>
            <person name="Ohtoshi R."/>
            <person name="Tomita M."/>
            <person name="Numata K."/>
            <person name="Arakawa K."/>
        </authorList>
    </citation>
    <scope>NUCLEOTIDE SEQUENCE [LARGE SCALE GENOMIC DNA]</scope>
</reference>
<feature type="signal peptide" evidence="1">
    <location>
        <begin position="1"/>
        <end position="25"/>
    </location>
</feature>
<name>A0A4C1VBX1_EUMVA</name>
<proteinExistence type="predicted"/>
<sequence>MVKFDPGPSILTAVLMPMLVLPWFCHPNAELSSPKIRFSDCEIDPARSGPADGLTGYLKHAPSGLILFKLKTLRSSYRRVGTHIWNYRKKRLGESPLATSPMASWVAFTATLGLANCILFLEYDLQG</sequence>
<feature type="chain" id="PRO_5020023775" evidence="1">
    <location>
        <begin position="26"/>
        <end position="127"/>
    </location>
</feature>
<dbReference type="AlphaFoldDB" id="A0A4C1VBX1"/>
<organism evidence="2 3">
    <name type="scientific">Eumeta variegata</name>
    <name type="common">Bagworm moth</name>
    <name type="synonym">Eumeta japonica</name>
    <dbReference type="NCBI Taxonomy" id="151549"/>
    <lineage>
        <taxon>Eukaryota</taxon>
        <taxon>Metazoa</taxon>
        <taxon>Ecdysozoa</taxon>
        <taxon>Arthropoda</taxon>
        <taxon>Hexapoda</taxon>
        <taxon>Insecta</taxon>
        <taxon>Pterygota</taxon>
        <taxon>Neoptera</taxon>
        <taxon>Endopterygota</taxon>
        <taxon>Lepidoptera</taxon>
        <taxon>Glossata</taxon>
        <taxon>Ditrysia</taxon>
        <taxon>Tineoidea</taxon>
        <taxon>Psychidae</taxon>
        <taxon>Oiketicinae</taxon>
        <taxon>Eumeta</taxon>
    </lineage>
</organism>
<protein>
    <submittedName>
        <fullName evidence="2">Uncharacterized protein</fullName>
    </submittedName>
</protein>
<dbReference type="Proteomes" id="UP000299102">
    <property type="component" value="Unassembled WGS sequence"/>
</dbReference>
<evidence type="ECO:0000256" key="1">
    <source>
        <dbReference type="SAM" id="SignalP"/>
    </source>
</evidence>
<evidence type="ECO:0000313" key="3">
    <source>
        <dbReference type="Proteomes" id="UP000299102"/>
    </source>
</evidence>
<comment type="caution">
    <text evidence="2">The sequence shown here is derived from an EMBL/GenBank/DDBJ whole genome shotgun (WGS) entry which is preliminary data.</text>
</comment>